<dbReference type="Pfam" id="PF02518">
    <property type="entry name" value="HATPase_c"/>
    <property type="match status" value="1"/>
</dbReference>
<evidence type="ECO:0000256" key="8">
    <source>
        <dbReference type="ARBA" id="ARBA00022989"/>
    </source>
</evidence>
<evidence type="ECO:0000256" key="2">
    <source>
        <dbReference type="ARBA" id="ARBA00004651"/>
    </source>
</evidence>
<dbReference type="RefSeq" id="WP_154546769.1">
    <property type="nucleotide sequence ID" value="NZ_JBKZBY010000001.1"/>
</dbReference>
<dbReference type="PROSITE" id="PS50109">
    <property type="entry name" value="HIS_KIN"/>
    <property type="match status" value="1"/>
</dbReference>
<dbReference type="GO" id="GO:0004721">
    <property type="term" value="F:phosphoprotein phosphatase activity"/>
    <property type="evidence" value="ECO:0007669"/>
    <property type="project" value="TreeGrafter"/>
</dbReference>
<evidence type="ECO:0000313" key="13">
    <source>
        <dbReference type="Proteomes" id="UP000438120"/>
    </source>
</evidence>
<dbReference type="SUPFAM" id="SSF55874">
    <property type="entry name" value="ATPase domain of HSP90 chaperone/DNA topoisomerase II/histidine kinase"/>
    <property type="match status" value="1"/>
</dbReference>
<dbReference type="GO" id="GO:0016036">
    <property type="term" value="P:cellular response to phosphate starvation"/>
    <property type="evidence" value="ECO:0007669"/>
    <property type="project" value="TreeGrafter"/>
</dbReference>
<dbReference type="GO" id="GO:0005886">
    <property type="term" value="C:plasma membrane"/>
    <property type="evidence" value="ECO:0007669"/>
    <property type="project" value="UniProtKB-SubCell"/>
</dbReference>
<proteinExistence type="predicted"/>
<keyword evidence="5" id="KW-0808">Transferase</keyword>
<evidence type="ECO:0000259" key="11">
    <source>
        <dbReference type="PROSITE" id="PS50109"/>
    </source>
</evidence>
<comment type="catalytic activity">
    <reaction evidence="1">
        <text>ATP + protein L-histidine = ADP + protein N-phospho-L-histidine.</text>
        <dbReference type="EC" id="2.7.13.3"/>
    </reaction>
</comment>
<keyword evidence="10" id="KW-0472">Membrane</keyword>
<keyword evidence="6" id="KW-0812">Transmembrane</keyword>
<gene>
    <name evidence="12" type="ORF">FYJ62_00120</name>
</gene>
<protein>
    <recommendedName>
        <fullName evidence="3">histidine kinase</fullName>
        <ecNumber evidence="3">2.7.13.3</ecNumber>
    </recommendedName>
</protein>
<dbReference type="SMART" id="SM00387">
    <property type="entry name" value="HATPase_c"/>
    <property type="match status" value="1"/>
</dbReference>
<comment type="subcellular location">
    <subcellularLocation>
        <location evidence="2">Cell membrane</location>
        <topology evidence="2">Multi-pass membrane protein</topology>
    </subcellularLocation>
</comment>
<dbReference type="InterPro" id="IPR036890">
    <property type="entry name" value="HATPase_C_sf"/>
</dbReference>
<reference evidence="12 13" key="1">
    <citation type="submission" date="2019-08" db="EMBL/GenBank/DDBJ databases">
        <title>In-depth cultivation of the pig gut microbiome towards novel bacterial diversity and tailored functional studies.</title>
        <authorList>
            <person name="Wylensek D."/>
            <person name="Hitch T.C.A."/>
            <person name="Clavel T."/>
        </authorList>
    </citation>
    <scope>NUCLEOTIDE SEQUENCE [LARGE SCALE GENOMIC DNA]</scope>
    <source>
        <strain evidence="12 13">Bifido-178-WT-2B</strain>
    </source>
</reference>
<evidence type="ECO:0000256" key="10">
    <source>
        <dbReference type="ARBA" id="ARBA00023136"/>
    </source>
</evidence>
<evidence type="ECO:0000256" key="6">
    <source>
        <dbReference type="ARBA" id="ARBA00022692"/>
    </source>
</evidence>
<organism evidence="12 13">
    <name type="scientific">Lactobacillus porci</name>
    <dbReference type="NCBI Taxonomy" id="2012477"/>
    <lineage>
        <taxon>Bacteria</taxon>
        <taxon>Bacillati</taxon>
        <taxon>Bacillota</taxon>
        <taxon>Bacilli</taxon>
        <taxon>Lactobacillales</taxon>
        <taxon>Lactobacillaceae</taxon>
        <taxon>Lactobacillus</taxon>
    </lineage>
</organism>
<dbReference type="EMBL" id="VUMX01000001">
    <property type="protein sequence ID" value="MST86099.1"/>
    <property type="molecule type" value="Genomic_DNA"/>
</dbReference>
<keyword evidence="8" id="KW-1133">Transmembrane helix</keyword>
<keyword evidence="7 12" id="KW-0418">Kinase</keyword>
<keyword evidence="4" id="KW-1003">Cell membrane</keyword>
<dbReference type="GO" id="GO:0000155">
    <property type="term" value="F:phosphorelay sensor kinase activity"/>
    <property type="evidence" value="ECO:0007669"/>
    <property type="project" value="TreeGrafter"/>
</dbReference>
<dbReference type="AlphaFoldDB" id="A0A6A8MD92"/>
<name>A0A6A8MD92_9LACO</name>
<dbReference type="InterPro" id="IPR005467">
    <property type="entry name" value="His_kinase_dom"/>
</dbReference>
<evidence type="ECO:0000256" key="9">
    <source>
        <dbReference type="ARBA" id="ARBA00023012"/>
    </source>
</evidence>
<comment type="caution">
    <text evidence="12">The sequence shown here is derived from an EMBL/GenBank/DDBJ whole genome shotgun (WGS) entry which is preliminary data.</text>
</comment>
<dbReference type="PANTHER" id="PTHR45453">
    <property type="entry name" value="PHOSPHATE REGULON SENSOR PROTEIN PHOR"/>
    <property type="match status" value="1"/>
</dbReference>
<sequence>MKKTFCRQYLKKALPLLLLYALVLAFAALVLNLYGCRLEAWGDLIRYTLPFLLAWLVGDFLHERQKTAEIRRWDGQRALKAASPSELALIKRAQLLAADKQKSEQAWNLKAQEEVEQMELLAHEIKNSLTEISGLASQGSQVQSRDLEQPLRQADYQLDLLLGGQRLAADQNDFDFAWCKLTSLVSELLAQNMAVFLEKGVIPEVDLAEVQVLTDRKWLRFIVQQLLSNALKYSTGDQIRIYFKDQALTIYDEGPRIAASDQPRLFEKGFTGQNGHHNAQSTGMGLYFVKEAADKLGLGVAVTSEAKGVAAQVIFPVDQVKGA</sequence>
<dbReference type="PANTHER" id="PTHR45453:SF2">
    <property type="entry name" value="HISTIDINE KINASE"/>
    <property type="match status" value="1"/>
</dbReference>
<dbReference type="OrthoDB" id="9780487at2"/>
<dbReference type="EC" id="2.7.13.3" evidence="3"/>
<evidence type="ECO:0000256" key="5">
    <source>
        <dbReference type="ARBA" id="ARBA00022679"/>
    </source>
</evidence>
<dbReference type="InterPro" id="IPR003594">
    <property type="entry name" value="HATPase_dom"/>
</dbReference>
<evidence type="ECO:0000256" key="4">
    <source>
        <dbReference type="ARBA" id="ARBA00022475"/>
    </source>
</evidence>
<feature type="domain" description="Histidine kinase" evidence="11">
    <location>
        <begin position="120"/>
        <end position="319"/>
    </location>
</feature>
<evidence type="ECO:0000313" key="12">
    <source>
        <dbReference type="EMBL" id="MST86099.1"/>
    </source>
</evidence>
<evidence type="ECO:0000256" key="7">
    <source>
        <dbReference type="ARBA" id="ARBA00022777"/>
    </source>
</evidence>
<dbReference type="InterPro" id="IPR050351">
    <property type="entry name" value="BphY/WalK/GraS-like"/>
</dbReference>
<dbReference type="Gene3D" id="3.30.565.10">
    <property type="entry name" value="Histidine kinase-like ATPase, C-terminal domain"/>
    <property type="match status" value="1"/>
</dbReference>
<keyword evidence="9" id="KW-0902">Two-component regulatory system</keyword>
<dbReference type="Proteomes" id="UP000438120">
    <property type="component" value="Unassembled WGS sequence"/>
</dbReference>
<keyword evidence="13" id="KW-1185">Reference proteome</keyword>
<accession>A0A6A8MD92</accession>
<evidence type="ECO:0000256" key="3">
    <source>
        <dbReference type="ARBA" id="ARBA00012438"/>
    </source>
</evidence>
<evidence type="ECO:0000256" key="1">
    <source>
        <dbReference type="ARBA" id="ARBA00000085"/>
    </source>
</evidence>